<keyword evidence="8 12" id="KW-0798">TonB box</keyword>
<dbReference type="Pfam" id="PF07715">
    <property type="entry name" value="Plug"/>
    <property type="match status" value="1"/>
</dbReference>
<feature type="domain" description="TonB-dependent receptor-like beta-barrel" evidence="14">
    <location>
        <begin position="266"/>
        <end position="711"/>
    </location>
</feature>
<organism evidence="16 17">
    <name type="scientific">Sphingobium terrigena</name>
    <dbReference type="NCBI Taxonomy" id="2304063"/>
    <lineage>
        <taxon>Bacteria</taxon>
        <taxon>Pseudomonadati</taxon>
        <taxon>Pseudomonadota</taxon>
        <taxon>Alphaproteobacteria</taxon>
        <taxon>Sphingomonadales</taxon>
        <taxon>Sphingomonadaceae</taxon>
        <taxon>Sphingobium</taxon>
    </lineage>
</organism>
<gene>
    <name evidence="16" type="ORF">D0Z70_01220</name>
</gene>
<keyword evidence="5 11" id="KW-0812">Transmembrane</keyword>
<dbReference type="GO" id="GO:0009279">
    <property type="term" value="C:cell outer membrane"/>
    <property type="evidence" value="ECO:0007669"/>
    <property type="project" value="UniProtKB-SubCell"/>
</dbReference>
<evidence type="ECO:0000256" key="2">
    <source>
        <dbReference type="ARBA" id="ARBA00022448"/>
    </source>
</evidence>
<evidence type="ECO:0000256" key="9">
    <source>
        <dbReference type="ARBA" id="ARBA00023136"/>
    </source>
</evidence>
<keyword evidence="4" id="KW-0410">Iron transport</keyword>
<dbReference type="InterPro" id="IPR036942">
    <property type="entry name" value="Beta-barrel_TonB_sf"/>
</dbReference>
<evidence type="ECO:0000256" key="7">
    <source>
        <dbReference type="ARBA" id="ARBA00023065"/>
    </source>
</evidence>
<keyword evidence="17" id="KW-1185">Reference proteome</keyword>
<evidence type="ECO:0000256" key="4">
    <source>
        <dbReference type="ARBA" id="ARBA00022496"/>
    </source>
</evidence>
<dbReference type="SUPFAM" id="SSF56935">
    <property type="entry name" value="Porins"/>
    <property type="match status" value="1"/>
</dbReference>
<dbReference type="PANTHER" id="PTHR32552">
    <property type="entry name" value="FERRICHROME IRON RECEPTOR-RELATED"/>
    <property type="match status" value="1"/>
</dbReference>
<keyword evidence="2 11" id="KW-0813">Transport</keyword>
<dbReference type="InterPro" id="IPR039426">
    <property type="entry name" value="TonB-dep_rcpt-like"/>
</dbReference>
<feature type="chain" id="PRO_5018991910" evidence="13">
    <location>
        <begin position="26"/>
        <end position="746"/>
    </location>
</feature>
<dbReference type="Proteomes" id="UP000283469">
    <property type="component" value="Unassembled WGS sequence"/>
</dbReference>
<evidence type="ECO:0000313" key="17">
    <source>
        <dbReference type="Proteomes" id="UP000283469"/>
    </source>
</evidence>
<accession>A0A418YYA3</accession>
<evidence type="ECO:0000256" key="13">
    <source>
        <dbReference type="SAM" id="SignalP"/>
    </source>
</evidence>
<evidence type="ECO:0000256" key="10">
    <source>
        <dbReference type="ARBA" id="ARBA00023237"/>
    </source>
</evidence>
<dbReference type="OrthoDB" id="7208812at2"/>
<keyword evidence="7" id="KW-0406">Ion transport</keyword>
<evidence type="ECO:0000256" key="6">
    <source>
        <dbReference type="ARBA" id="ARBA00023004"/>
    </source>
</evidence>
<evidence type="ECO:0000256" key="8">
    <source>
        <dbReference type="ARBA" id="ARBA00023077"/>
    </source>
</evidence>
<proteinExistence type="inferred from homology"/>
<feature type="signal peptide" evidence="13">
    <location>
        <begin position="1"/>
        <end position="25"/>
    </location>
</feature>
<dbReference type="PROSITE" id="PS52016">
    <property type="entry name" value="TONB_DEPENDENT_REC_3"/>
    <property type="match status" value="1"/>
</dbReference>
<dbReference type="PANTHER" id="PTHR32552:SF81">
    <property type="entry name" value="TONB-DEPENDENT OUTER MEMBRANE RECEPTOR"/>
    <property type="match status" value="1"/>
</dbReference>
<keyword evidence="16" id="KW-0675">Receptor</keyword>
<comment type="subcellular location">
    <subcellularLocation>
        <location evidence="1 11">Cell outer membrane</location>
        <topology evidence="1 11">Multi-pass membrane protein</topology>
    </subcellularLocation>
</comment>
<evidence type="ECO:0000259" key="14">
    <source>
        <dbReference type="Pfam" id="PF00593"/>
    </source>
</evidence>
<keyword evidence="6" id="KW-0408">Iron</keyword>
<dbReference type="CDD" id="cd01347">
    <property type="entry name" value="ligand_gated_channel"/>
    <property type="match status" value="1"/>
</dbReference>
<reference evidence="16 17" key="1">
    <citation type="submission" date="2018-08" db="EMBL/GenBank/DDBJ databases">
        <title>Sphingobium sp. EO9.</title>
        <authorList>
            <person name="Park Y."/>
            <person name="Kim K.H."/>
            <person name="Jeon C.O."/>
        </authorList>
    </citation>
    <scope>NUCLEOTIDE SEQUENCE [LARGE SCALE GENOMIC DNA]</scope>
    <source>
        <strain evidence="16 17">EO9</strain>
    </source>
</reference>
<keyword evidence="10 11" id="KW-0998">Cell outer membrane</keyword>
<protein>
    <submittedName>
        <fullName evidence="16">TonB-dependent receptor</fullName>
    </submittedName>
</protein>
<evidence type="ECO:0000313" key="16">
    <source>
        <dbReference type="EMBL" id="RJG57864.1"/>
    </source>
</evidence>
<keyword evidence="3 11" id="KW-1134">Transmembrane beta strand</keyword>
<dbReference type="Gene3D" id="2.40.170.20">
    <property type="entry name" value="TonB-dependent receptor, beta-barrel domain"/>
    <property type="match status" value="1"/>
</dbReference>
<comment type="similarity">
    <text evidence="11 12">Belongs to the TonB-dependent receptor family.</text>
</comment>
<keyword evidence="13" id="KW-0732">Signal</keyword>
<comment type="caution">
    <text evidence="16">The sequence shown here is derived from an EMBL/GenBank/DDBJ whole genome shotgun (WGS) entry which is preliminary data.</text>
</comment>
<keyword evidence="9 11" id="KW-0472">Membrane</keyword>
<evidence type="ECO:0000256" key="5">
    <source>
        <dbReference type="ARBA" id="ARBA00022692"/>
    </source>
</evidence>
<evidence type="ECO:0000256" key="11">
    <source>
        <dbReference type="PROSITE-ProRule" id="PRU01360"/>
    </source>
</evidence>
<dbReference type="GO" id="GO:0006826">
    <property type="term" value="P:iron ion transport"/>
    <property type="evidence" value="ECO:0007669"/>
    <property type="project" value="UniProtKB-KW"/>
</dbReference>
<dbReference type="EMBL" id="QVRA01000001">
    <property type="protein sequence ID" value="RJG57864.1"/>
    <property type="molecule type" value="Genomic_DNA"/>
</dbReference>
<sequence>MPKFSTLTRLSMVALAASCGHQAFAQTTVSQDTAAPDTIGDIIVTAQKRSERLQDVPVSISAFGAAQLEGSGINNLTQIAPRVPGFYGGSAGATRPQLYIRGIGSRQFDAGSEASVGVFVDDVYLGRTAGTLGALRDIERVEVLKGPQGTLYGRNTIAGAINVITKAPTDHLAMEAEAGIGNFDAYNLFGAVSGPVLGDVVMVRLAGWRTFTDGYMRNLQTGNDAQGINNYGGRLRVDIEPSSTFRIGLIAEVLRDDGFSFAGKTQGTTANPYAVFLARAGLTPARSSDRYGEFINGDNLLDRNVETFSGKAELDIGGGTLTSITAYRHNRAIDDRDFDNTSLDVLRQRSDERSKQFTQELRFTSDPNGPLSFGGAVDWIAGLFYYDDRSLRVDTFTFGADSVITAARGPGQVDVASTRYRTKSIAGFAQATWHITPTVDLTLGGRYTEDRKRAISLGTTTAPGLPLVSAPFVTPTLKDKFSSFDPRITLSYQPTRDLNFYASYNQGFKSGGFQYVPFTAAQASVIFQPESLDAYEVGFKTQLIDRRLTFNGAAFYYNYKDLQVLRVVAVAGGGAATLITNAASSEVKGFELEFVARPSDTLEFNLSYAYTDAKYKKFPFNATTDFSSTRLVRAPVHSINAGGQWTIPIGSSSLQLRADYALLSKFYFEPGEGKAIYGNTTPLTIQPSYGLLDLRATVRAGQFRVSGFVNNATDQYYRRTVLALPGQLIGYAGAPRTYGVSVGWSL</sequence>
<evidence type="ECO:0000256" key="12">
    <source>
        <dbReference type="RuleBase" id="RU003357"/>
    </source>
</evidence>
<dbReference type="RefSeq" id="WP_119743592.1">
    <property type="nucleotide sequence ID" value="NZ_QVRA01000001.1"/>
</dbReference>
<evidence type="ECO:0000256" key="1">
    <source>
        <dbReference type="ARBA" id="ARBA00004571"/>
    </source>
</evidence>
<name>A0A418YYA3_9SPHN</name>
<evidence type="ECO:0000256" key="3">
    <source>
        <dbReference type="ARBA" id="ARBA00022452"/>
    </source>
</evidence>
<dbReference type="Pfam" id="PF00593">
    <property type="entry name" value="TonB_dep_Rec_b-barrel"/>
    <property type="match status" value="1"/>
</dbReference>
<dbReference type="InterPro" id="IPR000531">
    <property type="entry name" value="Beta-barrel_TonB"/>
</dbReference>
<dbReference type="AlphaFoldDB" id="A0A418YYA3"/>
<dbReference type="InterPro" id="IPR012910">
    <property type="entry name" value="Plug_dom"/>
</dbReference>
<feature type="domain" description="TonB-dependent receptor plug" evidence="15">
    <location>
        <begin position="53"/>
        <end position="160"/>
    </location>
</feature>
<evidence type="ECO:0000259" key="15">
    <source>
        <dbReference type="Pfam" id="PF07715"/>
    </source>
</evidence>